<dbReference type="PIRSF" id="PIRSF002741">
    <property type="entry name" value="MppA"/>
    <property type="match status" value="1"/>
</dbReference>
<name>A0A560CIR3_AZOBR</name>
<dbReference type="GO" id="GO:0043190">
    <property type="term" value="C:ATP-binding cassette (ABC) transporter complex"/>
    <property type="evidence" value="ECO:0007669"/>
    <property type="project" value="InterPro"/>
</dbReference>
<dbReference type="InterPro" id="IPR039424">
    <property type="entry name" value="SBP_5"/>
</dbReference>
<reference evidence="5 6" key="1">
    <citation type="submission" date="2019-06" db="EMBL/GenBank/DDBJ databases">
        <title>Genomic Encyclopedia of Type Strains, Phase IV (KMG-V): Genome sequencing to study the core and pangenomes of soil and plant-associated prokaryotes.</title>
        <authorList>
            <person name="Whitman W."/>
        </authorList>
    </citation>
    <scope>NUCLEOTIDE SEQUENCE [LARGE SCALE GENOMIC DNA]</scope>
    <source>
        <strain evidence="5 6">BR 11650</strain>
    </source>
</reference>
<accession>A0A560CIR3</accession>
<dbReference type="PANTHER" id="PTHR30290:SF38">
    <property type="entry name" value="D,D-DIPEPTIDE-BINDING PERIPLASMIC PROTEIN DDPA-RELATED"/>
    <property type="match status" value="1"/>
</dbReference>
<dbReference type="Pfam" id="PF00496">
    <property type="entry name" value="SBP_bac_5"/>
    <property type="match status" value="1"/>
</dbReference>
<dbReference type="SUPFAM" id="SSF53850">
    <property type="entry name" value="Periplasmic binding protein-like II"/>
    <property type="match status" value="1"/>
</dbReference>
<dbReference type="GO" id="GO:0030288">
    <property type="term" value="C:outer membrane-bounded periplasmic space"/>
    <property type="evidence" value="ECO:0007669"/>
    <property type="project" value="TreeGrafter"/>
</dbReference>
<comment type="similarity">
    <text evidence="2">Belongs to the bacterial solute-binding protein 5 family.</text>
</comment>
<comment type="caution">
    <text evidence="5">The sequence shown here is derived from an EMBL/GenBank/DDBJ whole genome shotgun (WGS) entry which is preliminary data.</text>
</comment>
<evidence type="ECO:0000313" key="5">
    <source>
        <dbReference type="EMBL" id="TWA84762.1"/>
    </source>
</evidence>
<dbReference type="CDD" id="cd08493">
    <property type="entry name" value="PBP2_DppA_like"/>
    <property type="match status" value="1"/>
</dbReference>
<sequence>MKAGLLKSGATRLARTFLIAPLLAVTALMGAGTLQKAEAASTLVFCSEGNPDNLAPALARTNTSFDAILHAYDTLVRFDAESKSIVPALAESWTISPDGTVYTFKLRAGVRFHDRPGYTPTRTLTSADVLFSFFRQWRKDHPYHSVGTGAYNYFNDLSMGAILTSIEAVDDLTVRFTLNRPQAPFLANLSMVFAAITSAEYADTMAKRGTPELFDLEPVGTGAFQLLSYQKDNLLQYKAFEGHWAGRPPLDNLVFAITPNATVRLNRLQAGECHVMPYPNLTDLPKIRNSPSLTLLRQEGYNVAFLTFNVERKPLDDVRVRRALSMAIDKETLVDALYGDTGRTAKNPLPPTSWGYNDAITDIPYDPKGASQLLAEAGYANGFEIELWHMPVARPYMPAGKRAAEMMANDLAQVGVKATLVTDDWSVYMKRLMNGDHQLGMIGWTGDNSDPDNFLYTLLSCEGARKGGGNMGKWCDRSFDDAIIEAKQTTDVAKRTALYHRAQEIFKDQAPWLPLAHSMVFMVLREEVTGYRMNPFGLHLFHRVDLAQ</sequence>
<dbReference type="Gene3D" id="3.10.105.10">
    <property type="entry name" value="Dipeptide-binding Protein, Domain 3"/>
    <property type="match status" value="1"/>
</dbReference>
<dbReference type="EMBL" id="VITH01000004">
    <property type="protein sequence ID" value="TWA84762.1"/>
    <property type="molecule type" value="Genomic_DNA"/>
</dbReference>
<dbReference type="PANTHER" id="PTHR30290">
    <property type="entry name" value="PERIPLASMIC BINDING COMPONENT OF ABC TRANSPORTER"/>
    <property type="match status" value="1"/>
</dbReference>
<dbReference type="Gene3D" id="3.90.76.10">
    <property type="entry name" value="Dipeptide-binding Protein, Domain 1"/>
    <property type="match status" value="1"/>
</dbReference>
<protein>
    <submittedName>
        <fullName evidence="5">Dipeptide transport system substrate-binding protein</fullName>
    </submittedName>
</protein>
<comment type="subcellular location">
    <subcellularLocation>
        <location evidence="1">Periplasm</location>
    </subcellularLocation>
</comment>
<evidence type="ECO:0000259" key="4">
    <source>
        <dbReference type="Pfam" id="PF00496"/>
    </source>
</evidence>
<dbReference type="AlphaFoldDB" id="A0A560CIR3"/>
<evidence type="ECO:0000256" key="2">
    <source>
        <dbReference type="ARBA" id="ARBA00005695"/>
    </source>
</evidence>
<evidence type="ECO:0000256" key="1">
    <source>
        <dbReference type="ARBA" id="ARBA00004418"/>
    </source>
</evidence>
<gene>
    <name evidence="5" type="ORF">FBZ83_10427</name>
</gene>
<dbReference type="Proteomes" id="UP000318529">
    <property type="component" value="Unassembled WGS sequence"/>
</dbReference>
<dbReference type="InterPro" id="IPR030678">
    <property type="entry name" value="Peptide/Ni-bd"/>
</dbReference>
<evidence type="ECO:0000313" key="6">
    <source>
        <dbReference type="Proteomes" id="UP000318529"/>
    </source>
</evidence>
<dbReference type="InterPro" id="IPR000914">
    <property type="entry name" value="SBP_5_dom"/>
</dbReference>
<dbReference type="Gene3D" id="3.40.190.10">
    <property type="entry name" value="Periplasmic binding protein-like II"/>
    <property type="match status" value="1"/>
</dbReference>
<dbReference type="GO" id="GO:1904680">
    <property type="term" value="F:peptide transmembrane transporter activity"/>
    <property type="evidence" value="ECO:0007669"/>
    <property type="project" value="TreeGrafter"/>
</dbReference>
<organism evidence="5 6">
    <name type="scientific">Azospirillum brasilense</name>
    <dbReference type="NCBI Taxonomy" id="192"/>
    <lineage>
        <taxon>Bacteria</taxon>
        <taxon>Pseudomonadati</taxon>
        <taxon>Pseudomonadota</taxon>
        <taxon>Alphaproteobacteria</taxon>
        <taxon>Rhodospirillales</taxon>
        <taxon>Azospirillaceae</taxon>
        <taxon>Azospirillum</taxon>
    </lineage>
</organism>
<feature type="domain" description="Solute-binding protein family 5" evidence="4">
    <location>
        <begin position="85"/>
        <end position="464"/>
    </location>
</feature>
<keyword evidence="3" id="KW-0732">Signal</keyword>
<evidence type="ECO:0000256" key="3">
    <source>
        <dbReference type="ARBA" id="ARBA00022729"/>
    </source>
</evidence>
<proteinExistence type="inferred from homology"/>
<dbReference type="GO" id="GO:0042938">
    <property type="term" value="P:dipeptide transport"/>
    <property type="evidence" value="ECO:0007669"/>
    <property type="project" value="TreeGrafter"/>
</dbReference>